<accession>A0ABP6X5L6</accession>
<comment type="caution">
    <text evidence="1">The sequence shown here is derived from an EMBL/GenBank/DDBJ whole genome shotgun (WGS) entry which is preliminary data.</text>
</comment>
<proteinExistence type="predicted"/>
<reference evidence="2" key="1">
    <citation type="journal article" date="2019" name="Int. J. Syst. Evol. Microbiol.">
        <title>The Global Catalogue of Microorganisms (GCM) 10K type strain sequencing project: providing services to taxonomists for standard genome sequencing and annotation.</title>
        <authorList>
            <consortium name="The Broad Institute Genomics Platform"/>
            <consortium name="The Broad Institute Genome Sequencing Center for Infectious Disease"/>
            <person name="Wu L."/>
            <person name="Ma J."/>
        </authorList>
    </citation>
    <scope>NUCLEOTIDE SEQUENCE [LARGE SCALE GENOMIC DNA]</scope>
    <source>
        <strain evidence="2">JCM 17326</strain>
    </source>
</reference>
<evidence type="ECO:0008006" key="3">
    <source>
        <dbReference type="Google" id="ProtNLM"/>
    </source>
</evidence>
<evidence type="ECO:0000313" key="2">
    <source>
        <dbReference type="Proteomes" id="UP001500630"/>
    </source>
</evidence>
<keyword evidence="2" id="KW-1185">Reference proteome</keyword>
<dbReference type="EMBL" id="BAABDQ010000009">
    <property type="protein sequence ID" value="GAA3560845.1"/>
    <property type="molecule type" value="Genomic_DNA"/>
</dbReference>
<dbReference type="Proteomes" id="UP001500630">
    <property type="component" value="Unassembled WGS sequence"/>
</dbReference>
<dbReference type="InterPro" id="IPR036271">
    <property type="entry name" value="Tet_transcr_reg_TetR-rel_C_sf"/>
</dbReference>
<organism evidence="1 2">
    <name type="scientific">Nonomuraea rosea</name>
    <dbReference type="NCBI Taxonomy" id="638574"/>
    <lineage>
        <taxon>Bacteria</taxon>
        <taxon>Bacillati</taxon>
        <taxon>Actinomycetota</taxon>
        <taxon>Actinomycetes</taxon>
        <taxon>Streptosporangiales</taxon>
        <taxon>Streptosporangiaceae</taxon>
        <taxon>Nonomuraea</taxon>
    </lineage>
</organism>
<protein>
    <recommendedName>
        <fullName evidence="3">Tetracyclin repressor-like C-terminal domain-containing protein</fullName>
    </recommendedName>
</protein>
<sequence length="72" mass="7718">MAFAPACGCARGVGQHLNEELSGDGAAVRAELMLAIQTGVWLMRRVPGRPALTEGVPEEFADRIRSLRQVLA</sequence>
<name>A0ABP6X5L6_9ACTN</name>
<evidence type="ECO:0000313" key="1">
    <source>
        <dbReference type="EMBL" id="GAA3560845.1"/>
    </source>
</evidence>
<dbReference type="SUPFAM" id="SSF48498">
    <property type="entry name" value="Tetracyclin repressor-like, C-terminal domain"/>
    <property type="match status" value="1"/>
</dbReference>
<gene>
    <name evidence="1" type="ORF">GCM10022419_046860</name>
</gene>
<dbReference type="Gene3D" id="1.10.357.10">
    <property type="entry name" value="Tetracycline Repressor, domain 2"/>
    <property type="match status" value="1"/>
</dbReference>